<dbReference type="NCBIfam" id="TIGR00778">
    <property type="entry name" value="ahpD_dom"/>
    <property type="match status" value="1"/>
</dbReference>
<protein>
    <submittedName>
        <fullName evidence="2">Alkylhydroperoxidase AhpD family core domain-containing protein</fullName>
    </submittedName>
</protein>
<dbReference type="InterPro" id="IPR004675">
    <property type="entry name" value="AhpD_core"/>
</dbReference>
<accession>A0A1M5JJF7</accession>
<dbReference type="InterPro" id="IPR029032">
    <property type="entry name" value="AhpD-like"/>
</dbReference>
<reference evidence="3" key="1">
    <citation type="submission" date="2016-11" db="EMBL/GenBank/DDBJ databases">
        <authorList>
            <person name="Varghese N."/>
            <person name="Submissions S."/>
        </authorList>
    </citation>
    <scope>NUCLEOTIDE SEQUENCE [LARGE SCALE GENOMIC DNA]</scope>
    <source>
        <strain evidence="3">DSM 2635</strain>
    </source>
</reference>
<sequence length="116" mass="12100">MKDVRAMSKAMGQGMGNLGKENPEAMGALNGFIGAALSEGKVSLKTKELIAVGIAAYSRCEYCIVSHVANAFKAGCTREEIIEAATVAIAFGGGPTAAYTATTLMDAVNEFEKDFK</sequence>
<proteinExistence type="predicted"/>
<dbReference type="STRING" id="1121321.SAMN04488530_101164"/>
<dbReference type="Pfam" id="PF02627">
    <property type="entry name" value="CMD"/>
    <property type="match status" value="1"/>
</dbReference>
<evidence type="ECO:0000313" key="3">
    <source>
        <dbReference type="Proteomes" id="UP000243255"/>
    </source>
</evidence>
<dbReference type="SUPFAM" id="SSF69118">
    <property type="entry name" value="AhpD-like"/>
    <property type="match status" value="1"/>
</dbReference>
<dbReference type="AlphaFoldDB" id="A0A1M5JJF7"/>
<dbReference type="InterPro" id="IPR003779">
    <property type="entry name" value="CMD-like"/>
</dbReference>
<evidence type="ECO:0000259" key="1">
    <source>
        <dbReference type="Pfam" id="PF02627"/>
    </source>
</evidence>
<feature type="domain" description="Carboxymuconolactone decarboxylase-like" evidence="1">
    <location>
        <begin position="23"/>
        <end position="99"/>
    </location>
</feature>
<dbReference type="GO" id="GO:0051920">
    <property type="term" value="F:peroxiredoxin activity"/>
    <property type="evidence" value="ECO:0007669"/>
    <property type="project" value="InterPro"/>
</dbReference>
<keyword evidence="2" id="KW-0560">Oxidoreductase</keyword>
<dbReference type="PANTHER" id="PTHR33930:SF2">
    <property type="entry name" value="BLR3452 PROTEIN"/>
    <property type="match status" value="1"/>
</dbReference>
<dbReference type="PANTHER" id="PTHR33930">
    <property type="entry name" value="ALKYL HYDROPEROXIDE REDUCTASE AHPD"/>
    <property type="match status" value="1"/>
</dbReference>
<keyword evidence="2" id="KW-0575">Peroxidase</keyword>
<dbReference type="RefSeq" id="WP_073123277.1">
    <property type="nucleotide sequence ID" value="NZ_BAABCH010000027.1"/>
</dbReference>
<gene>
    <name evidence="2" type="ORF">SAMN04488530_101164</name>
</gene>
<dbReference type="EMBL" id="FQWX01000001">
    <property type="protein sequence ID" value="SHG40399.1"/>
    <property type="molecule type" value="Genomic_DNA"/>
</dbReference>
<organism evidence="2 3">
    <name type="scientific">Asaccharospora irregularis DSM 2635</name>
    <dbReference type="NCBI Taxonomy" id="1121321"/>
    <lineage>
        <taxon>Bacteria</taxon>
        <taxon>Bacillati</taxon>
        <taxon>Bacillota</taxon>
        <taxon>Clostridia</taxon>
        <taxon>Peptostreptococcales</taxon>
        <taxon>Peptostreptococcaceae</taxon>
        <taxon>Asaccharospora</taxon>
    </lineage>
</organism>
<name>A0A1M5JJF7_9FIRM</name>
<dbReference type="Gene3D" id="1.20.1290.10">
    <property type="entry name" value="AhpD-like"/>
    <property type="match status" value="1"/>
</dbReference>
<keyword evidence="3" id="KW-1185">Reference proteome</keyword>
<dbReference type="OrthoDB" id="9806086at2"/>
<dbReference type="Proteomes" id="UP000243255">
    <property type="component" value="Unassembled WGS sequence"/>
</dbReference>
<evidence type="ECO:0000313" key="2">
    <source>
        <dbReference type="EMBL" id="SHG40399.1"/>
    </source>
</evidence>